<protein>
    <submittedName>
        <fullName evidence="1">Uncharacterized protein</fullName>
    </submittedName>
</protein>
<proteinExistence type="predicted"/>
<gene>
    <name evidence="1" type="ORF">BOLC7T42652H</name>
</gene>
<name>A0A3P6EYC3_BRAOL</name>
<dbReference type="EMBL" id="LR031876">
    <property type="protein sequence ID" value="VDD37092.1"/>
    <property type="molecule type" value="Genomic_DNA"/>
</dbReference>
<reference evidence="1" key="1">
    <citation type="submission" date="2018-11" db="EMBL/GenBank/DDBJ databases">
        <authorList>
            <consortium name="Genoscope - CEA"/>
            <person name="William W."/>
        </authorList>
    </citation>
    <scope>NUCLEOTIDE SEQUENCE</scope>
</reference>
<accession>A0A3P6EYC3</accession>
<sequence>MLSTSSSASSSVLPKKNPLLALSSLALYLGRAPW</sequence>
<organism evidence="1">
    <name type="scientific">Brassica oleracea</name>
    <name type="common">Wild cabbage</name>
    <dbReference type="NCBI Taxonomy" id="3712"/>
    <lineage>
        <taxon>Eukaryota</taxon>
        <taxon>Viridiplantae</taxon>
        <taxon>Streptophyta</taxon>
        <taxon>Embryophyta</taxon>
        <taxon>Tracheophyta</taxon>
        <taxon>Spermatophyta</taxon>
        <taxon>Magnoliopsida</taxon>
        <taxon>eudicotyledons</taxon>
        <taxon>Gunneridae</taxon>
        <taxon>Pentapetalae</taxon>
        <taxon>rosids</taxon>
        <taxon>malvids</taxon>
        <taxon>Brassicales</taxon>
        <taxon>Brassicaceae</taxon>
        <taxon>Brassiceae</taxon>
        <taxon>Brassica</taxon>
    </lineage>
</organism>
<dbReference type="AlphaFoldDB" id="A0A3P6EYC3"/>
<evidence type="ECO:0000313" key="1">
    <source>
        <dbReference type="EMBL" id="VDD37092.1"/>
    </source>
</evidence>